<dbReference type="AlphaFoldDB" id="A0AA35SW99"/>
<feature type="non-terminal residue" evidence="2">
    <location>
        <position position="1"/>
    </location>
</feature>
<comment type="caution">
    <text evidence="2">The sequence shown here is derived from an EMBL/GenBank/DDBJ whole genome shotgun (WGS) entry which is preliminary data.</text>
</comment>
<feature type="region of interest" description="Disordered" evidence="1">
    <location>
        <begin position="48"/>
        <end position="71"/>
    </location>
</feature>
<protein>
    <submittedName>
        <fullName evidence="2">Uncharacterized protein</fullName>
    </submittedName>
</protein>
<sequence length="158" mass="17038">NPPEIRVTQCAGVARRSLQIDAVGRAGLQGDRKPFPVARAIDLAPDRSIHRDRPGRAGPVRHRVGGRGSRHRQRVGACMEYSAAASGHIVGAVFLRCEEYPAVIEQAVVVVRRAADPVALRIVNPPEKRVTQCAGPARRSLQIDAVGRAGHQGDRKPV</sequence>
<reference evidence="2" key="1">
    <citation type="submission" date="2023-03" db="EMBL/GenBank/DDBJ databases">
        <authorList>
            <person name="Steffen K."/>
            <person name="Cardenas P."/>
        </authorList>
    </citation>
    <scope>NUCLEOTIDE SEQUENCE</scope>
</reference>
<evidence type="ECO:0000313" key="3">
    <source>
        <dbReference type="Proteomes" id="UP001174909"/>
    </source>
</evidence>
<accession>A0AA35SW99</accession>
<evidence type="ECO:0000313" key="2">
    <source>
        <dbReference type="EMBL" id="CAI8035931.1"/>
    </source>
</evidence>
<feature type="compositionally biased region" description="Basic residues" evidence="1">
    <location>
        <begin position="59"/>
        <end position="71"/>
    </location>
</feature>
<feature type="non-terminal residue" evidence="2">
    <location>
        <position position="158"/>
    </location>
</feature>
<evidence type="ECO:0000256" key="1">
    <source>
        <dbReference type="SAM" id="MobiDB-lite"/>
    </source>
</evidence>
<dbReference type="Proteomes" id="UP001174909">
    <property type="component" value="Unassembled WGS sequence"/>
</dbReference>
<proteinExistence type="predicted"/>
<name>A0AA35SW99_GEOBA</name>
<gene>
    <name evidence="2" type="ORF">GBAR_LOCUS20163</name>
</gene>
<keyword evidence="3" id="KW-1185">Reference proteome</keyword>
<dbReference type="EMBL" id="CASHTH010002837">
    <property type="protein sequence ID" value="CAI8035931.1"/>
    <property type="molecule type" value="Genomic_DNA"/>
</dbReference>
<organism evidence="2 3">
    <name type="scientific">Geodia barretti</name>
    <name type="common">Barrett's horny sponge</name>
    <dbReference type="NCBI Taxonomy" id="519541"/>
    <lineage>
        <taxon>Eukaryota</taxon>
        <taxon>Metazoa</taxon>
        <taxon>Porifera</taxon>
        <taxon>Demospongiae</taxon>
        <taxon>Heteroscleromorpha</taxon>
        <taxon>Tetractinellida</taxon>
        <taxon>Astrophorina</taxon>
        <taxon>Geodiidae</taxon>
        <taxon>Geodia</taxon>
    </lineage>
</organism>